<sequence length="494" mass="54937">MEMWLLLGILGGFTYFIVKRSVAKITTTPIWLIWLVLMTPALIWTGWTLIYGEDTPMPAFLLIGPFVICPFLYWWLVQKGRVTPQESPPSPLETANLVLENIDNPAPKNNLKPITAAEEKSLRDCFPWGIYYLQNIDYRPQAILCRGKLRAVPEEAYQVIKNNVEKVFGDRFLLLFQESFQGQPFFALVANPWQQKTETIETEKVTRPLIFLGLLLLTLLTTTVIGAGLSGITAQQLENNSSLLLQGLPYSLGLIAILGLHEFSHYFTAVKYKIKTTLPYFIPFPFFLGTFGAFIQMRSPVPTRKALFDVAVAGPLGGIIIAIPLLFWGLSLSEIVPLTNQSSLLNFQALNPQFSFLLSIVAKLALGSDLIAGKAIHLHPLAVAGYVGIIVTALNLMPVGQLDGGHIVHAMYGQKTAIIIGQLTRLFMFILALVQPDFLLWAIILLLMPVSDQPALNDVTELDNKRDLLGLFSLALLLSILLPLPEAVARWWGM</sequence>
<dbReference type="GO" id="GO:0008233">
    <property type="term" value="F:peptidase activity"/>
    <property type="evidence" value="ECO:0007669"/>
    <property type="project" value="UniProtKB-KW"/>
</dbReference>
<evidence type="ECO:0000256" key="7">
    <source>
        <dbReference type="ARBA" id="ARBA00022946"/>
    </source>
</evidence>
<dbReference type="InterPro" id="IPR008915">
    <property type="entry name" value="Peptidase_M50"/>
</dbReference>
<feature type="transmembrane region" description="Helical" evidence="10">
    <location>
        <begin position="307"/>
        <end position="330"/>
    </location>
</feature>
<feature type="transmembrane region" description="Helical" evidence="10">
    <location>
        <begin position="30"/>
        <end position="52"/>
    </location>
</feature>
<evidence type="ECO:0000256" key="3">
    <source>
        <dbReference type="ARBA" id="ARBA00007931"/>
    </source>
</evidence>
<dbReference type="CDD" id="cd06160">
    <property type="entry name" value="S2P-M50_like_2"/>
    <property type="match status" value="1"/>
</dbReference>
<feature type="transmembrane region" description="Helical" evidence="10">
    <location>
        <begin position="278"/>
        <end position="295"/>
    </location>
</feature>
<dbReference type="AlphaFoldDB" id="A0A5A5S1Y6"/>
<proteinExistence type="inferred from homology"/>
<feature type="transmembrane region" description="Helical" evidence="10">
    <location>
        <begin position="241"/>
        <end position="258"/>
    </location>
</feature>
<feature type="transmembrane region" description="Helical" evidence="10">
    <location>
        <begin position="378"/>
        <end position="397"/>
    </location>
</feature>
<comment type="cofactor">
    <cofactor evidence="1">
        <name>Zn(2+)</name>
        <dbReference type="ChEBI" id="CHEBI:29105"/>
    </cofactor>
</comment>
<dbReference type="GO" id="GO:0016020">
    <property type="term" value="C:membrane"/>
    <property type="evidence" value="ECO:0007669"/>
    <property type="project" value="UniProtKB-SubCell"/>
</dbReference>
<feature type="transmembrane region" description="Helical" evidence="10">
    <location>
        <begin position="426"/>
        <end position="447"/>
    </location>
</feature>
<gene>
    <name evidence="12" type="ORF">MiTs_01423</name>
</gene>
<feature type="transmembrane region" description="Helical" evidence="10">
    <location>
        <begin position="209"/>
        <end position="229"/>
    </location>
</feature>
<evidence type="ECO:0000256" key="8">
    <source>
        <dbReference type="ARBA" id="ARBA00022989"/>
    </source>
</evidence>
<evidence type="ECO:0000256" key="9">
    <source>
        <dbReference type="ARBA" id="ARBA00023136"/>
    </source>
</evidence>
<keyword evidence="8 10" id="KW-1133">Transmembrane helix</keyword>
<dbReference type="PANTHER" id="PTHR31412:SF0">
    <property type="entry name" value="ZINC METALLOPROTEASE EGY1, CHLOROPLASTIC-RELATED"/>
    <property type="match status" value="1"/>
</dbReference>
<comment type="subcellular location">
    <subcellularLocation>
        <location evidence="2">Membrane</location>
        <topology evidence="2">Multi-pass membrane protein</topology>
    </subcellularLocation>
</comment>
<evidence type="ECO:0000256" key="10">
    <source>
        <dbReference type="SAM" id="Phobius"/>
    </source>
</evidence>
<keyword evidence="5 10" id="KW-0812">Transmembrane</keyword>
<reference evidence="12 13" key="1">
    <citation type="submission" date="2018-09" db="EMBL/GenBank/DDBJ databases">
        <title>Evolutionary history of phycoerythrin pigmentation in the water bloom-forming cyanobacterium Microcystis aeruginosa.</title>
        <authorList>
            <person name="Tanabe Y."/>
            <person name="Tanabe Y."/>
            <person name="Yamaguchi H."/>
        </authorList>
    </citation>
    <scope>NUCLEOTIDE SEQUENCE [LARGE SCALE GENOMIC DNA]</scope>
    <source>
        <strain evidence="12 13">NIES-2521</strain>
    </source>
</reference>
<dbReference type="GO" id="GO:0006508">
    <property type="term" value="P:proteolysis"/>
    <property type="evidence" value="ECO:0007669"/>
    <property type="project" value="UniProtKB-KW"/>
</dbReference>
<protein>
    <recommendedName>
        <fullName evidence="11">Peptidase M50 domain-containing protein</fullName>
    </recommendedName>
</protein>
<evidence type="ECO:0000256" key="4">
    <source>
        <dbReference type="ARBA" id="ARBA00022670"/>
    </source>
</evidence>
<dbReference type="RefSeq" id="WP_149974457.1">
    <property type="nucleotide sequence ID" value="NZ_BHVQ01000012.1"/>
</dbReference>
<evidence type="ECO:0000313" key="13">
    <source>
        <dbReference type="Proteomes" id="UP000324689"/>
    </source>
</evidence>
<organism evidence="12 13">
    <name type="scientific">Microcystis aeruginosa NIES-2521</name>
    <dbReference type="NCBI Taxonomy" id="2303983"/>
    <lineage>
        <taxon>Bacteria</taxon>
        <taxon>Bacillati</taxon>
        <taxon>Cyanobacteriota</taxon>
        <taxon>Cyanophyceae</taxon>
        <taxon>Oscillatoriophycideae</taxon>
        <taxon>Chroococcales</taxon>
        <taxon>Microcystaceae</taxon>
        <taxon>Microcystis</taxon>
    </lineage>
</organism>
<evidence type="ECO:0000256" key="2">
    <source>
        <dbReference type="ARBA" id="ARBA00004141"/>
    </source>
</evidence>
<dbReference type="Proteomes" id="UP000324689">
    <property type="component" value="Unassembled WGS sequence"/>
</dbReference>
<dbReference type="InterPro" id="IPR044838">
    <property type="entry name" value="EGY1-like"/>
</dbReference>
<feature type="domain" description="Peptidase M50" evidence="11">
    <location>
        <begin position="251"/>
        <end position="415"/>
    </location>
</feature>
<evidence type="ECO:0000256" key="6">
    <source>
        <dbReference type="ARBA" id="ARBA00022801"/>
    </source>
</evidence>
<dbReference type="Pfam" id="PF02163">
    <property type="entry name" value="Peptidase_M50"/>
    <property type="match status" value="1"/>
</dbReference>
<feature type="transmembrane region" description="Helical" evidence="10">
    <location>
        <begin position="59"/>
        <end position="77"/>
    </location>
</feature>
<comment type="caution">
    <text evidence="12">The sequence shown here is derived from an EMBL/GenBank/DDBJ whole genome shotgun (WGS) entry which is preliminary data.</text>
</comment>
<feature type="transmembrane region" description="Helical" evidence="10">
    <location>
        <begin position="468"/>
        <end position="485"/>
    </location>
</feature>
<evidence type="ECO:0000256" key="1">
    <source>
        <dbReference type="ARBA" id="ARBA00001947"/>
    </source>
</evidence>
<evidence type="ECO:0000313" key="12">
    <source>
        <dbReference type="EMBL" id="GCA79432.1"/>
    </source>
</evidence>
<accession>A0A5A5S1Y6</accession>
<keyword evidence="7" id="KW-0809">Transit peptide</keyword>
<dbReference type="EMBL" id="BHVQ01000012">
    <property type="protein sequence ID" value="GCA79432.1"/>
    <property type="molecule type" value="Genomic_DNA"/>
</dbReference>
<evidence type="ECO:0000259" key="11">
    <source>
        <dbReference type="Pfam" id="PF02163"/>
    </source>
</evidence>
<keyword evidence="4" id="KW-0645">Protease</keyword>
<feature type="transmembrane region" description="Helical" evidence="10">
    <location>
        <begin position="350"/>
        <end position="366"/>
    </location>
</feature>
<comment type="similarity">
    <text evidence="3">Belongs to the peptidase M50B family.</text>
</comment>
<dbReference type="PANTHER" id="PTHR31412">
    <property type="entry name" value="ZINC METALLOPROTEASE EGY1"/>
    <property type="match status" value="1"/>
</dbReference>
<evidence type="ECO:0000256" key="5">
    <source>
        <dbReference type="ARBA" id="ARBA00022692"/>
    </source>
</evidence>
<name>A0A5A5S1Y6_MICAE</name>
<keyword evidence="9 10" id="KW-0472">Membrane</keyword>
<keyword evidence="6" id="KW-0378">Hydrolase</keyword>